<dbReference type="PANTHER" id="PTHR42789:SF1">
    <property type="entry name" value="D-ISOMER SPECIFIC 2-HYDROXYACID DEHYDROGENASE FAMILY PROTEIN (AFU_ORTHOLOGUE AFUA_6G10090)"/>
    <property type="match status" value="1"/>
</dbReference>
<dbReference type="CDD" id="cd12172">
    <property type="entry name" value="PGDH_like_2"/>
    <property type="match status" value="1"/>
</dbReference>
<organism evidence="8 9">
    <name type="scientific">Lacticaseibacillus pabuli</name>
    <dbReference type="NCBI Taxonomy" id="3025672"/>
    <lineage>
        <taxon>Bacteria</taxon>
        <taxon>Bacillati</taxon>
        <taxon>Bacillota</taxon>
        <taxon>Bacilli</taxon>
        <taxon>Lactobacillales</taxon>
        <taxon>Lactobacillaceae</taxon>
        <taxon>Lacticaseibacillus</taxon>
    </lineage>
</organism>
<evidence type="ECO:0000256" key="5">
    <source>
        <dbReference type="RuleBase" id="RU003719"/>
    </source>
</evidence>
<dbReference type="InterPro" id="IPR050857">
    <property type="entry name" value="D-2-hydroxyacid_DH"/>
</dbReference>
<name>A0ABY7WT02_9LACO</name>
<dbReference type="InterPro" id="IPR006140">
    <property type="entry name" value="D-isomer_DH_NAD-bd"/>
</dbReference>
<dbReference type="Proteomes" id="UP001220377">
    <property type="component" value="Chromosome"/>
</dbReference>
<dbReference type="InterPro" id="IPR029752">
    <property type="entry name" value="D-isomer_DH_CS1"/>
</dbReference>
<accession>A0ABY7WT02</accession>
<evidence type="ECO:0000256" key="3">
    <source>
        <dbReference type="ARBA" id="ARBA00023002"/>
    </source>
</evidence>
<keyword evidence="4" id="KW-0520">NAD</keyword>
<evidence type="ECO:0000256" key="4">
    <source>
        <dbReference type="ARBA" id="ARBA00023027"/>
    </source>
</evidence>
<comment type="similarity">
    <text evidence="1 5">Belongs to the D-isomer specific 2-hydroxyacid dehydrogenase family.</text>
</comment>
<sequence length="317" mass="34573">MQKVIVPEKIDNLTDHFLAKQGYDVITVKNPDEENILRLAPDAAAVVMYISPIPNTMYAKMPNLKVLARNGVGFDNIDVDYAAQSGVWVTNTPGSNAISVAEFAVTDLLLLAKRSVEFSQRMLKWNDWGARQLMSHEIFGATVGIIGFGHIGQQVAKMLSGFGVKVLYYNRSKRDSEYGTQVDLDTLLKESDYVTVHIAATPQTEGLLGAREFKLMKNTASLVNTARGTIIDEPALVDALKSGEIASAALDVFDQEPLPADSPLLKLDNAFLTPHVASNTESATLNSARGAVKMADQVLKGQKPDWAVNQPDTDKLR</sequence>
<dbReference type="InterPro" id="IPR006139">
    <property type="entry name" value="D-isomer_2_OHA_DH_cat_dom"/>
</dbReference>
<keyword evidence="2" id="KW-0028">Amino-acid biosynthesis</keyword>
<dbReference type="SUPFAM" id="SSF52283">
    <property type="entry name" value="Formate/glycerate dehydrogenase catalytic domain-like"/>
    <property type="match status" value="1"/>
</dbReference>
<evidence type="ECO:0000259" key="7">
    <source>
        <dbReference type="Pfam" id="PF02826"/>
    </source>
</evidence>
<evidence type="ECO:0000256" key="2">
    <source>
        <dbReference type="ARBA" id="ARBA00022605"/>
    </source>
</evidence>
<dbReference type="RefSeq" id="WP_274261374.1">
    <property type="nucleotide sequence ID" value="NZ_CP117884.1"/>
</dbReference>
<dbReference type="Gene3D" id="3.40.50.720">
    <property type="entry name" value="NAD(P)-binding Rossmann-like Domain"/>
    <property type="match status" value="2"/>
</dbReference>
<dbReference type="InterPro" id="IPR036291">
    <property type="entry name" value="NAD(P)-bd_dom_sf"/>
</dbReference>
<evidence type="ECO:0000313" key="8">
    <source>
        <dbReference type="EMBL" id="WDF83309.1"/>
    </source>
</evidence>
<feature type="domain" description="D-isomer specific 2-hydroxyacid dehydrogenase NAD-binding" evidence="7">
    <location>
        <begin position="108"/>
        <end position="277"/>
    </location>
</feature>
<reference evidence="8 9" key="1">
    <citation type="submission" date="2023-02" db="EMBL/GenBank/DDBJ databases">
        <title>Genome sequence of Lacticaseibacillus sp. KACC 23028.</title>
        <authorList>
            <person name="Kim S."/>
            <person name="Heo J."/>
            <person name="Kwon S.-W."/>
        </authorList>
    </citation>
    <scope>NUCLEOTIDE SEQUENCE [LARGE SCALE GENOMIC DNA]</scope>
    <source>
        <strain evidence="8 9">KACC 23028</strain>
    </source>
</reference>
<feature type="domain" description="D-isomer specific 2-hydroxyacid dehydrogenase catalytic" evidence="6">
    <location>
        <begin position="8"/>
        <end position="309"/>
    </location>
</feature>
<proteinExistence type="inferred from homology"/>
<dbReference type="EMBL" id="CP117884">
    <property type="protein sequence ID" value="WDF83309.1"/>
    <property type="molecule type" value="Genomic_DNA"/>
</dbReference>
<protein>
    <submittedName>
        <fullName evidence="8">Phosphoglycerate dehydrogenase</fullName>
    </submittedName>
</protein>
<gene>
    <name evidence="8" type="ORF">PQ472_03455</name>
</gene>
<evidence type="ECO:0000256" key="1">
    <source>
        <dbReference type="ARBA" id="ARBA00005854"/>
    </source>
</evidence>
<evidence type="ECO:0000313" key="9">
    <source>
        <dbReference type="Proteomes" id="UP001220377"/>
    </source>
</evidence>
<dbReference type="PROSITE" id="PS00065">
    <property type="entry name" value="D_2_HYDROXYACID_DH_1"/>
    <property type="match status" value="1"/>
</dbReference>
<evidence type="ECO:0000259" key="6">
    <source>
        <dbReference type="Pfam" id="PF00389"/>
    </source>
</evidence>
<dbReference type="Pfam" id="PF02826">
    <property type="entry name" value="2-Hacid_dh_C"/>
    <property type="match status" value="1"/>
</dbReference>
<keyword evidence="3 5" id="KW-0560">Oxidoreductase</keyword>
<dbReference type="PANTHER" id="PTHR42789">
    <property type="entry name" value="D-ISOMER SPECIFIC 2-HYDROXYACID DEHYDROGENASE FAMILY PROTEIN (AFU_ORTHOLOGUE AFUA_6G10090)"/>
    <property type="match status" value="1"/>
</dbReference>
<keyword evidence="9" id="KW-1185">Reference proteome</keyword>
<dbReference type="SUPFAM" id="SSF51735">
    <property type="entry name" value="NAD(P)-binding Rossmann-fold domains"/>
    <property type="match status" value="1"/>
</dbReference>
<dbReference type="Pfam" id="PF00389">
    <property type="entry name" value="2-Hacid_dh"/>
    <property type="match status" value="1"/>
</dbReference>